<accession>A0ABT5DSH3</accession>
<gene>
    <name evidence="1" type="ORF">POL25_06810</name>
</gene>
<comment type="caution">
    <text evidence="1">The sequence shown here is derived from an EMBL/GenBank/DDBJ whole genome shotgun (WGS) entry which is preliminary data.</text>
</comment>
<evidence type="ECO:0000313" key="1">
    <source>
        <dbReference type="EMBL" id="MDC0716594.1"/>
    </source>
</evidence>
<proteinExistence type="predicted"/>
<reference evidence="1 2" key="1">
    <citation type="submission" date="2022-11" db="EMBL/GenBank/DDBJ databases">
        <title>Minimal conservation of predation-associated metabolite biosynthetic gene clusters underscores biosynthetic potential of Myxococcota including descriptions for ten novel species: Archangium lansinium sp. nov., Myxococcus landrumus sp. nov., Nannocystis bai.</title>
        <authorList>
            <person name="Ahearne A."/>
            <person name="Stevens C."/>
            <person name="Dowd S."/>
        </authorList>
    </citation>
    <scope>NUCLEOTIDE SEQUENCE [LARGE SCALE GENOMIC DNA]</scope>
    <source>
        <strain evidence="1 2">BB15-2</strain>
    </source>
</reference>
<protein>
    <submittedName>
        <fullName evidence="1">Uncharacterized protein</fullName>
    </submittedName>
</protein>
<evidence type="ECO:0000313" key="2">
    <source>
        <dbReference type="Proteomes" id="UP001221686"/>
    </source>
</evidence>
<sequence length="299" mass="33222">MAERSKQTRASARTFALVAGAARTAVVFRRGPSKQVQMLRWDLARDVVTPGQWLSGRIYDERCGISPDGRLVVYFAGKFKTKIATFTAVSRPPYFTALALWPDGSTWGGGGFFEGNRRLILNYGRVITELHDHSTVPPDFEIGHITEYRARRGANTPESSQGWTLTNRGVDGVPGPDSTMRVVFAEPWTFEKQNPVHRRLTLERSWLGMFEVNGPGSVCSYRLVERSGAIERSSEALGQLDWADWDHDGSLLFGADGCLFRRSMVATRTGGRPSAARIADLRASVFTNVLPPDSAREWP</sequence>
<dbReference type="EMBL" id="JAQNDL010000001">
    <property type="protein sequence ID" value="MDC0716594.1"/>
    <property type="molecule type" value="Genomic_DNA"/>
</dbReference>
<dbReference type="Proteomes" id="UP001221686">
    <property type="component" value="Unassembled WGS sequence"/>
</dbReference>
<keyword evidence="2" id="KW-1185">Reference proteome</keyword>
<name>A0ABT5DSH3_9BACT</name>
<dbReference type="RefSeq" id="WP_272085086.1">
    <property type="nucleotide sequence ID" value="NZ_JAQNDL010000001.1"/>
</dbReference>
<organism evidence="1 2">
    <name type="scientific">Nannocystis bainbridge</name>
    <dbReference type="NCBI Taxonomy" id="2995303"/>
    <lineage>
        <taxon>Bacteria</taxon>
        <taxon>Pseudomonadati</taxon>
        <taxon>Myxococcota</taxon>
        <taxon>Polyangia</taxon>
        <taxon>Nannocystales</taxon>
        <taxon>Nannocystaceae</taxon>
        <taxon>Nannocystis</taxon>
    </lineage>
</organism>